<dbReference type="GO" id="GO:0005886">
    <property type="term" value="C:plasma membrane"/>
    <property type="evidence" value="ECO:0007669"/>
    <property type="project" value="UniProtKB-SubCell"/>
</dbReference>
<name>A0A6L7GU21_9ACTN</name>
<dbReference type="PANTHER" id="PTHR33452">
    <property type="entry name" value="OXIDOREDUCTASE CATD-RELATED"/>
    <property type="match status" value="1"/>
</dbReference>
<dbReference type="Proteomes" id="UP000475545">
    <property type="component" value="Unassembled WGS sequence"/>
</dbReference>
<keyword evidence="4 7" id="KW-0812">Transmembrane</keyword>
<dbReference type="InterPro" id="IPR051907">
    <property type="entry name" value="DoxX-like_oxidoreductase"/>
</dbReference>
<evidence type="ECO:0000256" key="4">
    <source>
        <dbReference type="ARBA" id="ARBA00022692"/>
    </source>
</evidence>
<evidence type="ECO:0000256" key="7">
    <source>
        <dbReference type="SAM" id="Phobius"/>
    </source>
</evidence>
<comment type="similarity">
    <text evidence="2">Belongs to the DoxX family.</text>
</comment>
<feature type="transmembrane region" description="Helical" evidence="7">
    <location>
        <begin position="95"/>
        <end position="117"/>
    </location>
</feature>
<keyword evidence="9" id="KW-1185">Reference proteome</keyword>
<comment type="subcellular location">
    <subcellularLocation>
        <location evidence="1">Cell membrane</location>
        <topology evidence="1">Multi-pass membrane protein</topology>
    </subcellularLocation>
</comment>
<dbReference type="InterPro" id="IPR032808">
    <property type="entry name" value="DoxX"/>
</dbReference>
<keyword evidence="3" id="KW-1003">Cell membrane</keyword>
<evidence type="ECO:0000256" key="6">
    <source>
        <dbReference type="ARBA" id="ARBA00023136"/>
    </source>
</evidence>
<evidence type="ECO:0000313" key="9">
    <source>
        <dbReference type="Proteomes" id="UP000475545"/>
    </source>
</evidence>
<dbReference type="PANTHER" id="PTHR33452:SF1">
    <property type="entry name" value="INNER MEMBRANE PROTEIN YPHA-RELATED"/>
    <property type="match status" value="1"/>
</dbReference>
<proteinExistence type="inferred from homology"/>
<protein>
    <submittedName>
        <fullName evidence="8">DoxX family membrane protein</fullName>
    </submittedName>
</protein>
<evidence type="ECO:0000256" key="2">
    <source>
        <dbReference type="ARBA" id="ARBA00006679"/>
    </source>
</evidence>
<reference evidence="8 9" key="1">
    <citation type="submission" date="2019-11" db="EMBL/GenBank/DDBJ databases">
        <title>Gordonia sp. nov., a novel actinobacterium isolated from mangrove soil in Hainan.</title>
        <authorList>
            <person name="Huang X."/>
            <person name="Xie Y."/>
            <person name="Chu X."/>
            <person name="Xiao K."/>
        </authorList>
    </citation>
    <scope>NUCLEOTIDE SEQUENCE [LARGE SCALE GENOMIC DNA]</scope>
    <source>
        <strain evidence="8 9">HNM0687</strain>
    </source>
</reference>
<evidence type="ECO:0000313" key="8">
    <source>
        <dbReference type="EMBL" id="MXP23514.1"/>
    </source>
</evidence>
<comment type="caution">
    <text evidence="8">The sequence shown here is derived from an EMBL/GenBank/DDBJ whole genome shotgun (WGS) entry which is preliminary data.</text>
</comment>
<evidence type="ECO:0000256" key="5">
    <source>
        <dbReference type="ARBA" id="ARBA00022989"/>
    </source>
</evidence>
<sequence length="168" mass="17389">MTALDMGLLVLRVATGLTLAAHGYVKFFRGGKIAGTGRWFDSMGMRPGRVHALLAASTEVVAGVLFALGFLTPLAAAAMIALMIVAAWTSHRENGFFIVSNGWEYNFILAVIAFSVATTGPGSASIDEVAGFGTGSWQSALIALVVGVGAGLAQLALFYRPQPADAPS</sequence>
<dbReference type="RefSeq" id="WP_160903666.1">
    <property type="nucleotide sequence ID" value="NZ_CP102850.1"/>
</dbReference>
<feature type="transmembrane region" description="Helical" evidence="7">
    <location>
        <begin position="60"/>
        <end position="88"/>
    </location>
</feature>
<dbReference type="Pfam" id="PF07681">
    <property type="entry name" value="DoxX"/>
    <property type="match status" value="1"/>
</dbReference>
<dbReference type="AlphaFoldDB" id="A0A6L7GU21"/>
<dbReference type="EMBL" id="WMBR01000005">
    <property type="protein sequence ID" value="MXP23514.1"/>
    <property type="molecule type" value="Genomic_DNA"/>
</dbReference>
<gene>
    <name evidence="8" type="ORF">GIY30_19420</name>
</gene>
<keyword evidence="6 7" id="KW-0472">Membrane</keyword>
<accession>A0A6L7GU21</accession>
<evidence type="ECO:0000256" key="1">
    <source>
        <dbReference type="ARBA" id="ARBA00004651"/>
    </source>
</evidence>
<feature type="transmembrane region" description="Helical" evidence="7">
    <location>
        <begin position="137"/>
        <end position="159"/>
    </location>
</feature>
<evidence type="ECO:0000256" key="3">
    <source>
        <dbReference type="ARBA" id="ARBA00022475"/>
    </source>
</evidence>
<organism evidence="8 9">
    <name type="scientific">Gordonia mangrovi</name>
    <dbReference type="NCBI Taxonomy" id="2665643"/>
    <lineage>
        <taxon>Bacteria</taxon>
        <taxon>Bacillati</taxon>
        <taxon>Actinomycetota</taxon>
        <taxon>Actinomycetes</taxon>
        <taxon>Mycobacteriales</taxon>
        <taxon>Gordoniaceae</taxon>
        <taxon>Gordonia</taxon>
    </lineage>
</organism>
<keyword evidence="5 7" id="KW-1133">Transmembrane helix</keyword>